<feature type="transmembrane region" description="Helical" evidence="13">
    <location>
        <begin position="36"/>
        <end position="57"/>
    </location>
</feature>
<evidence type="ECO:0000313" key="15">
    <source>
        <dbReference type="Proteomes" id="UP000040576"/>
    </source>
</evidence>
<reference evidence="14 15" key="1">
    <citation type="submission" date="2014-07" db="EMBL/GenBank/DDBJ databases">
        <authorList>
            <person name="Wibberg Daniel"/>
        </authorList>
    </citation>
    <scope>NUCLEOTIDE SEQUENCE [LARGE SCALE GENOMIC DNA]</scope>
</reference>
<evidence type="ECO:0000256" key="2">
    <source>
        <dbReference type="ARBA" id="ARBA00009703"/>
    </source>
</evidence>
<evidence type="ECO:0000256" key="1">
    <source>
        <dbReference type="ARBA" id="ARBA00004651"/>
    </source>
</evidence>
<protein>
    <recommendedName>
        <fullName evidence="13">Zinc transporter ZupT</fullName>
    </recommendedName>
</protein>
<dbReference type="RefSeq" id="WP_034768842.1">
    <property type="nucleotide sequence ID" value="NZ_CCRF01000038.1"/>
</dbReference>
<feature type="transmembrane region" description="Helical" evidence="13">
    <location>
        <begin position="6"/>
        <end position="29"/>
    </location>
</feature>
<dbReference type="PANTHER" id="PTHR11040">
    <property type="entry name" value="ZINC/IRON TRANSPORTER"/>
    <property type="match status" value="1"/>
</dbReference>
<evidence type="ECO:0000256" key="13">
    <source>
        <dbReference type="HAMAP-Rule" id="MF_00548"/>
    </source>
</evidence>
<keyword evidence="6" id="KW-0479">Metal-binding</keyword>
<dbReference type="GO" id="GO:0046872">
    <property type="term" value="F:metal ion binding"/>
    <property type="evidence" value="ECO:0007669"/>
    <property type="project" value="UniProtKB-KW"/>
</dbReference>
<feature type="transmembrane region" description="Helical" evidence="13">
    <location>
        <begin position="111"/>
        <end position="128"/>
    </location>
</feature>
<organism evidence="14 15">
    <name type="scientific">Caldibacillus thermoamylovorans</name>
    <dbReference type="NCBI Taxonomy" id="35841"/>
    <lineage>
        <taxon>Bacteria</taxon>
        <taxon>Bacillati</taxon>
        <taxon>Bacillota</taxon>
        <taxon>Bacilli</taxon>
        <taxon>Bacillales</taxon>
        <taxon>Bacillaceae</taxon>
        <taxon>Caldibacillus</taxon>
    </lineage>
</organism>
<evidence type="ECO:0000256" key="3">
    <source>
        <dbReference type="ARBA" id="ARBA00022448"/>
    </source>
</evidence>
<comment type="subcellular location">
    <subcellularLocation>
        <location evidence="1 13">Cell membrane</location>
        <topology evidence="1 13">Multi-pass membrane protein</topology>
    </subcellularLocation>
</comment>
<feature type="binding site" description="M2 metal binding site" evidence="13">
    <location>
        <position position="155"/>
    </location>
    <ligand>
        <name>Fe(2+)</name>
        <dbReference type="ChEBI" id="CHEBI:29033"/>
    </ligand>
</feature>
<dbReference type="HAMAP" id="MF_00548">
    <property type="entry name" value="ZupT"/>
    <property type="match status" value="1"/>
</dbReference>
<sequence>MTNDVVLALILTLFAGLAAGIGGLLVLFTKITNKKFLSFSLGLSAGVMIFVSLADIFPEARESLTGVFGDKFGYMAVIIGYFSGIIFIGLLDKITEQKLTVKTKDTKDPELMRIGIFTAIALAIHNFPDGVATFMSTLQEPSIGFAIAVAVFIHNIPEGIAVAIPIYYATDNKYRSFLWALFSGLVEPVGALLTYLVLMRFLNTTVLGVVLAVVAGMMVFISISELLPTAKKYDEGDISIYGFVFGMLIMAISLLLLGE</sequence>
<evidence type="ECO:0000256" key="7">
    <source>
        <dbReference type="ARBA" id="ARBA00022833"/>
    </source>
</evidence>
<keyword evidence="8 13" id="KW-0864">Zinc transport</keyword>
<evidence type="ECO:0000256" key="4">
    <source>
        <dbReference type="ARBA" id="ARBA00022475"/>
    </source>
</evidence>
<accession>A0A090IZE9</accession>
<keyword evidence="9 13" id="KW-1133">Transmembrane helix</keyword>
<comment type="similarity">
    <text evidence="2 13">Belongs to the ZIP transporter (TC 2.A.5) family. ZupT subfamily.</text>
</comment>
<feature type="binding site" description="M1 metal binding site" evidence="13">
    <location>
        <position position="154"/>
    </location>
    <ligand>
        <name>Zn(2+)</name>
        <dbReference type="ChEBI" id="CHEBI:29105"/>
    </ligand>
</feature>
<dbReference type="EMBL" id="CCRF01000038">
    <property type="protein sequence ID" value="CEE00910.1"/>
    <property type="molecule type" value="Genomic_DNA"/>
</dbReference>
<evidence type="ECO:0000256" key="6">
    <source>
        <dbReference type="ARBA" id="ARBA00022723"/>
    </source>
</evidence>
<feature type="transmembrane region" description="Helical" evidence="13">
    <location>
        <begin position="72"/>
        <end position="91"/>
    </location>
</feature>
<feature type="binding site" description="M2 metal binding site" evidence="13">
    <location>
        <position position="158"/>
    </location>
    <ligand>
        <name>Fe(2+)</name>
        <dbReference type="ChEBI" id="CHEBI:29033"/>
    </ligand>
</feature>
<keyword evidence="4 13" id="KW-1003">Cell membrane</keyword>
<keyword evidence="7 13" id="KW-0862">Zinc</keyword>
<dbReference type="GO" id="GO:0005385">
    <property type="term" value="F:zinc ion transmembrane transporter activity"/>
    <property type="evidence" value="ECO:0007669"/>
    <property type="project" value="UniProtKB-UniRule"/>
</dbReference>
<feature type="transmembrane region" description="Helical" evidence="13">
    <location>
        <begin position="204"/>
        <end position="226"/>
    </location>
</feature>
<gene>
    <name evidence="13" type="primary">zupT</name>
    <name evidence="14" type="ORF">BT1A1_1078</name>
</gene>
<dbReference type="AlphaFoldDB" id="A0A090IZE9"/>
<keyword evidence="3 13" id="KW-0813">Transport</keyword>
<evidence type="ECO:0000256" key="9">
    <source>
        <dbReference type="ARBA" id="ARBA00022989"/>
    </source>
</evidence>
<comment type="function">
    <text evidence="13">Mediates zinc uptake. May also transport other divalent cations.</text>
</comment>
<evidence type="ECO:0000256" key="10">
    <source>
        <dbReference type="ARBA" id="ARBA00023004"/>
    </source>
</evidence>
<feature type="binding site" description="M2 metal binding site" evidence="13">
    <location>
        <position position="126"/>
    </location>
    <ligand>
        <name>Fe(2+)</name>
        <dbReference type="ChEBI" id="CHEBI:29033"/>
    </ligand>
</feature>
<proteinExistence type="inferred from homology"/>
<evidence type="ECO:0000256" key="11">
    <source>
        <dbReference type="ARBA" id="ARBA00023065"/>
    </source>
</evidence>
<feature type="transmembrane region" description="Helical" evidence="13">
    <location>
        <begin position="143"/>
        <end position="170"/>
    </location>
</feature>
<dbReference type="InterPro" id="IPR003689">
    <property type="entry name" value="ZIP"/>
</dbReference>
<evidence type="ECO:0000256" key="12">
    <source>
        <dbReference type="ARBA" id="ARBA00023136"/>
    </source>
</evidence>
<dbReference type="Proteomes" id="UP000040576">
    <property type="component" value="Unassembled WGS sequence"/>
</dbReference>
<feature type="binding site" description="M1 metal binding site" evidence="13">
    <location>
        <position position="158"/>
    </location>
    <ligand>
        <name>Zn(2+)</name>
        <dbReference type="ChEBI" id="CHEBI:29105"/>
    </ligand>
</feature>
<keyword evidence="15" id="KW-1185">Reference proteome</keyword>
<name>A0A090IZE9_9BACI</name>
<evidence type="ECO:0000313" key="14">
    <source>
        <dbReference type="EMBL" id="CEE00910.1"/>
    </source>
</evidence>
<comment type="catalytic activity">
    <reaction evidence="13">
        <text>Zn(2+)(in) = Zn(2+)(out)</text>
        <dbReference type="Rhea" id="RHEA:29351"/>
        <dbReference type="ChEBI" id="CHEBI:29105"/>
    </reaction>
</comment>
<feature type="transmembrane region" description="Helical" evidence="13">
    <location>
        <begin position="238"/>
        <end position="257"/>
    </location>
</feature>
<keyword evidence="11 13" id="KW-0406">Ion transport</keyword>
<comment type="caution">
    <text evidence="13">Lacks conserved residue(s) required for the propagation of feature annotation.</text>
</comment>
<evidence type="ECO:0000256" key="8">
    <source>
        <dbReference type="ARBA" id="ARBA00022906"/>
    </source>
</evidence>
<evidence type="ECO:0000256" key="5">
    <source>
        <dbReference type="ARBA" id="ARBA00022692"/>
    </source>
</evidence>
<dbReference type="InterPro" id="IPR023498">
    <property type="entry name" value="Zn_transptr_ZupT"/>
</dbReference>
<keyword evidence="5 13" id="KW-0812">Transmembrane</keyword>
<feature type="binding site" description="M2 metal binding site" evidence="13">
    <location>
        <position position="187"/>
    </location>
    <ligand>
        <name>Fe(2+)</name>
        <dbReference type="ChEBI" id="CHEBI:29033"/>
    </ligand>
</feature>
<feature type="transmembrane region" description="Helical" evidence="13">
    <location>
        <begin position="177"/>
        <end position="198"/>
    </location>
</feature>
<dbReference type="PANTHER" id="PTHR11040:SF205">
    <property type="entry name" value="ZINC TRANSPORTER ZUPT"/>
    <property type="match status" value="1"/>
</dbReference>
<keyword evidence="10" id="KW-0408">Iron</keyword>
<dbReference type="Pfam" id="PF02535">
    <property type="entry name" value="Zip"/>
    <property type="match status" value="1"/>
</dbReference>
<keyword evidence="12 13" id="KW-0472">Membrane</keyword>
<dbReference type="NCBIfam" id="NF003243">
    <property type="entry name" value="PRK04201.1"/>
    <property type="match status" value="1"/>
</dbReference>
<dbReference type="GO" id="GO:0005886">
    <property type="term" value="C:plasma membrane"/>
    <property type="evidence" value="ECO:0007669"/>
    <property type="project" value="UniProtKB-SubCell"/>
</dbReference>